<reference evidence="2" key="3">
    <citation type="submission" date="2025-09" db="UniProtKB">
        <authorList>
            <consortium name="Ensembl"/>
        </authorList>
    </citation>
    <scope>IDENTIFICATION</scope>
    <source>
        <strain evidence="2">breed Abyssinian</strain>
    </source>
</reference>
<evidence type="ECO:0000256" key="1">
    <source>
        <dbReference type="SAM" id="MobiDB-lite"/>
    </source>
</evidence>
<dbReference type="InterPro" id="IPR029301">
    <property type="entry name" value="SPACA7"/>
</dbReference>
<name>A0ABI7WIC0_FELCA</name>
<evidence type="ECO:0000313" key="3">
    <source>
        <dbReference type="Proteomes" id="UP000823872"/>
    </source>
</evidence>
<dbReference type="Ensembl" id="ENSFCTT00005014930.1">
    <property type="protein sequence ID" value="ENSFCTP00005010050.1"/>
    <property type="gene ID" value="ENSFCTG00005005396.1"/>
</dbReference>
<evidence type="ECO:0000313" key="2">
    <source>
        <dbReference type="Ensembl" id="ENSFCTP00005010050.1"/>
    </source>
</evidence>
<sequence length="244" mass="27567">MLDTNLPGTRGRTPRPSRHDITAPQTWPSQHEGAGPHSLPAVMSQDPGHSRVSWRPRSSGHGLPPSAGGNMAGDRGVTLFVLLLSCWCHTEPQPINTTSGTVTGPHTALPPNLKNFDDNVAALFDEILVQEILDPSNSSLLMTQRPLPKSTMIMKKKKTYTQTDYKMDINKKHHKKKFSSGKEKRPFFDEEEKETLYQIKSQSVLEKIIDSLRRALDNTLKQRLQKHRRLFKGAKHHKGKWSRN</sequence>
<dbReference type="Pfam" id="PF15307">
    <property type="entry name" value="SPACA7"/>
    <property type="match status" value="1"/>
</dbReference>
<reference evidence="2" key="2">
    <citation type="submission" date="2025-08" db="UniProtKB">
        <authorList>
            <consortium name="Ensembl"/>
        </authorList>
    </citation>
    <scope>IDENTIFICATION</scope>
    <source>
        <strain evidence="2">breed Abyssinian</strain>
    </source>
</reference>
<accession>A0ABI7WIC0</accession>
<dbReference type="Proteomes" id="UP000823872">
    <property type="component" value="Chromosome A1"/>
</dbReference>
<evidence type="ECO:0008006" key="4">
    <source>
        <dbReference type="Google" id="ProtNLM"/>
    </source>
</evidence>
<keyword evidence="3" id="KW-1185">Reference proteome</keyword>
<protein>
    <recommendedName>
        <fullName evidence="4">Sperm acrosome associated 7</fullName>
    </recommendedName>
</protein>
<proteinExistence type="predicted"/>
<reference evidence="2 3" key="1">
    <citation type="submission" date="2021-02" db="EMBL/GenBank/DDBJ databases">
        <title>Safari Cat Assemblies.</title>
        <authorList>
            <person name="Bredemeyer K.R."/>
            <person name="Murphy W.J."/>
        </authorList>
    </citation>
    <scope>NUCLEOTIDE SEQUENCE [LARGE SCALE GENOMIC DNA]</scope>
</reference>
<dbReference type="GeneTree" id="ENSGT00940000168071"/>
<gene>
    <name evidence="2" type="primary">MED19</name>
</gene>
<feature type="region of interest" description="Disordered" evidence="1">
    <location>
        <begin position="1"/>
        <end position="70"/>
    </location>
</feature>
<organism evidence="2 3">
    <name type="scientific">Felis catus</name>
    <name type="common">Cat</name>
    <name type="synonym">Felis silvestris catus</name>
    <dbReference type="NCBI Taxonomy" id="9685"/>
    <lineage>
        <taxon>Eukaryota</taxon>
        <taxon>Metazoa</taxon>
        <taxon>Chordata</taxon>
        <taxon>Craniata</taxon>
        <taxon>Vertebrata</taxon>
        <taxon>Euteleostomi</taxon>
        <taxon>Mammalia</taxon>
        <taxon>Eutheria</taxon>
        <taxon>Laurasiatheria</taxon>
        <taxon>Carnivora</taxon>
        <taxon>Feliformia</taxon>
        <taxon>Felidae</taxon>
        <taxon>Felinae</taxon>
        <taxon>Felis</taxon>
    </lineage>
</organism>